<dbReference type="Pfam" id="PF02517">
    <property type="entry name" value="Rce1-like"/>
    <property type="match status" value="1"/>
</dbReference>
<comment type="caution">
    <text evidence="3">The sequence shown here is derived from an EMBL/GenBank/DDBJ whole genome shotgun (WGS) entry which is preliminary data.</text>
</comment>
<accession>A0ABS1THK7</accession>
<dbReference type="PANTHER" id="PTHR39430">
    <property type="entry name" value="MEMBRANE-ASSOCIATED PROTEASE-RELATED"/>
    <property type="match status" value="1"/>
</dbReference>
<dbReference type="PANTHER" id="PTHR39430:SF1">
    <property type="entry name" value="PROTEASE"/>
    <property type="match status" value="1"/>
</dbReference>
<feature type="transmembrane region" description="Helical" evidence="1">
    <location>
        <begin position="222"/>
        <end position="241"/>
    </location>
</feature>
<gene>
    <name evidence="3" type="ORF">JK636_17060</name>
</gene>
<keyword evidence="3" id="KW-0645">Protease</keyword>
<keyword evidence="3" id="KW-0482">Metalloprotease</keyword>
<evidence type="ECO:0000256" key="1">
    <source>
        <dbReference type="SAM" id="Phobius"/>
    </source>
</evidence>
<evidence type="ECO:0000313" key="3">
    <source>
        <dbReference type="EMBL" id="MBL4937433.1"/>
    </source>
</evidence>
<protein>
    <submittedName>
        <fullName evidence="3">CPBP family intramembrane metalloprotease</fullName>
    </submittedName>
</protein>
<feature type="transmembrane region" description="Helical" evidence="1">
    <location>
        <begin position="159"/>
        <end position="178"/>
    </location>
</feature>
<feature type="transmembrane region" description="Helical" evidence="1">
    <location>
        <begin position="6"/>
        <end position="27"/>
    </location>
</feature>
<dbReference type="RefSeq" id="WP_202750184.1">
    <property type="nucleotide sequence ID" value="NZ_JAESWC010000014.1"/>
</dbReference>
<keyword evidence="1" id="KW-1133">Transmembrane helix</keyword>
<organism evidence="3 4">
    <name type="scientific">Clostridium rhizosphaerae</name>
    <dbReference type="NCBI Taxonomy" id="2803861"/>
    <lineage>
        <taxon>Bacteria</taxon>
        <taxon>Bacillati</taxon>
        <taxon>Bacillota</taxon>
        <taxon>Clostridia</taxon>
        <taxon>Eubacteriales</taxon>
        <taxon>Clostridiaceae</taxon>
        <taxon>Clostridium</taxon>
    </lineage>
</organism>
<evidence type="ECO:0000259" key="2">
    <source>
        <dbReference type="Pfam" id="PF02517"/>
    </source>
</evidence>
<dbReference type="Proteomes" id="UP000632377">
    <property type="component" value="Unassembled WGS sequence"/>
</dbReference>
<keyword evidence="1" id="KW-0812">Transmembrane</keyword>
<feature type="domain" description="CAAX prenyl protease 2/Lysostaphin resistance protein A-like" evidence="2">
    <location>
        <begin position="160"/>
        <end position="259"/>
    </location>
</feature>
<evidence type="ECO:0000313" key="4">
    <source>
        <dbReference type="Proteomes" id="UP000632377"/>
    </source>
</evidence>
<name>A0ABS1THK7_9CLOT</name>
<dbReference type="GO" id="GO:0008237">
    <property type="term" value="F:metallopeptidase activity"/>
    <property type="evidence" value="ECO:0007669"/>
    <property type="project" value="UniProtKB-KW"/>
</dbReference>
<reference evidence="3 4" key="1">
    <citation type="submission" date="2021-01" db="EMBL/GenBank/DDBJ databases">
        <title>Genome public.</title>
        <authorList>
            <person name="Liu C."/>
            <person name="Sun Q."/>
        </authorList>
    </citation>
    <scope>NUCLEOTIDE SEQUENCE [LARGE SCALE GENOMIC DNA]</scope>
    <source>
        <strain evidence="3 4">YIM B02515</strain>
    </source>
</reference>
<feature type="transmembrane region" description="Helical" evidence="1">
    <location>
        <begin position="88"/>
        <end position="105"/>
    </location>
</feature>
<keyword evidence="4" id="KW-1185">Reference proteome</keyword>
<keyword evidence="3" id="KW-0378">Hydrolase</keyword>
<feature type="transmembrane region" description="Helical" evidence="1">
    <location>
        <begin position="47"/>
        <end position="68"/>
    </location>
</feature>
<proteinExistence type="predicted"/>
<feature type="transmembrane region" description="Helical" evidence="1">
    <location>
        <begin position="126"/>
        <end position="147"/>
    </location>
</feature>
<dbReference type="InterPro" id="IPR003675">
    <property type="entry name" value="Rce1/LyrA-like_dom"/>
</dbReference>
<feature type="transmembrane region" description="Helical" evidence="1">
    <location>
        <begin position="190"/>
        <end position="210"/>
    </location>
</feature>
<sequence length="263" mass="29488">MGAINILKELGLSLLNFFVLGVIIYFLTKNIKIKNYEVKFSNPRKNALCSILAVTLSSCIIITLMALIKAQNTSETVSRIESYSLNSIVNIAISWLILLSPILIMKKINKETWESTGILKYNLKESVSIGLILAAIAMLSAVLFGSINLEGIGQKLTLNAIYAFIYYSVVGFCEEFMYRGYLQTRLISWVGIWRGWVITSIFMALIHIPQRMVSMGLPLKEAFINSVLLIPISLTMGYIQIKTKNIAAAGIYHTFANWINIFI</sequence>
<dbReference type="EMBL" id="JAESWC010000014">
    <property type="protein sequence ID" value="MBL4937433.1"/>
    <property type="molecule type" value="Genomic_DNA"/>
</dbReference>
<keyword evidence="1" id="KW-0472">Membrane</keyword>